<proteinExistence type="predicted"/>
<name>A0ABU2TBW9_9ACTN</name>
<organism evidence="1 2">
    <name type="scientific">Streptomyces mooreae</name>
    <dbReference type="NCBI Taxonomy" id="3075523"/>
    <lineage>
        <taxon>Bacteria</taxon>
        <taxon>Bacillati</taxon>
        <taxon>Actinomycetota</taxon>
        <taxon>Actinomycetes</taxon>
        <taxon>Kitasatosporales</taxon>
        <taxon>Streptomycetaceae</taxon>
        <taxon>Streptomyces</taxon>
    </lineage>
</organism>
<protein>
    <recommendedName>
        <fullName evidence="3">DUF1918 domain-containing protein</fullName>
    </recommendedName>
</protein>
<reference evidence="1" key="1">
    <citation type="submission" date="2024-05" db="EMBL/GenBank/DDBJ databases">
        <title>30 novel species of actinomycetes from the DSMZ collection.</title>
        <authorList>
            <person name="Nouioui I."/>
        </authorList>
    </citation>
    <scope>NUCLEOTIDE SEQUENCE</scope>
    <source>
        <strain evidence="1">DSM 41527</strain>
    </source>
</reference>
<accession>A0ABU2TBW9</accession>
<keyword evidence="2" id="KW-1185">Reference proteome</keyword>
<comment type="caution">
    <text evidence="1">The sequence shown here is derived from an EMBL/GenBank/DDBJ whole genome shotgun (WGS) entry which is preliminary data.</text>
</comment>
<gene>
    <name evidence="1" type="ORF">RM550_22180</name>
</gene>
<sequence>MNGAGMPWVGDLVHDEGTGRAGVVSDVRDGVYVLRPENGPGHWLCDVPGRLTVVVRREERRDG</sequence>
<evidence type="ECO:0000313" key="1">
    <source>
        <dbReference type="EMBL" id="MDT0458412.1"/>
    </source>
</evidence>
<dbReference type="EMBL" id="JAVRFE010000030">
    <property type="protein sequence ID" value="MDT0458412.1"/>
    <property type="molecule type" value="Genomic_DNA"/>
</dbReference>
<dbReference type="RefSeq" id="WP_311625486.1">
    <property type="nucleotide sequence ID" value="NZ_JAVRFE010000030.1"/>
</dbReference>
<evidence type="ECO:0008006" key="3">
    <source>
        <dbReference type="Google" id="ProtNLM"/>
    </source>
</evidence>
<dbReference type="Proteomes" id="UP001180551">
    <property type="component" value="Unassembled WGS sequence"/>
</dbReference>
<evidence type="ECO:0000313" key="2">
    <source>
        <dbReference type="Proteomes" id="UP001180551"/>
    </source>
</evidence>